<reference evidence="2 3" key="1">
    <citation type="journal article" date="2019" name="Commun. Biol.">
        <title>The bagworm genome reveals a unique fibroin gene that provides high tensile strength.</title>
        <authorList>
            <person name="Kono N."/>
            <person name="Nakamura H."/>
            <person name="Ohtoshi R."/>
            <person name="Tomita M."/>
            <person name="Numata K."/>
            <person name="Arakawa K."/>
        </authorList>
    </citation>
    <scope>NUCLEOTIDE SEQUENCE [LARGE SCALE GENOMIC DNA]</scope>
</reference>
<evidence type="ECO:0000256" key="1">
    <source>
        <dbReference type="SAM" id="MobiDB-lite"/>
    </source>
</evidence>
<dbReference type="OrthoDB" id="9973183at2759"/>
<dbReference type="Proteomes" id="UP000299102">
    <property type="component" value="Unassembled WGS sequence"/>
</dbReference>
<feature type="region of interest" description="Disordered" evidence="1">
    <location>
        <begin position="72"/>
        <end position="124"/>
    </location>
</feature>
<evidence type="ECO:0000313" key="3">
    <source>
        <dbReference type="Proteomes" id="UP000299102"/>
    </source>
</evidence>
<name>A0A4C1TI73_EUMVA</name>
<feature type="compositionally biased region" description="Acidic residues" evidence="1">
    <location>
        <begin position="96"/>
        <end position="124"/>
    </location>
</feature>
<accession>A0A4C1TI73</accession>
<feature type="region of interest" description="Disordered" evidence="1">
    <location>
        <begin position="1"/>
        <end position="21"/>
    </location>
</feature>
<keyword evidence="3" id="KW-1185">Reference proteome</keyword>
<proteinExistence type="predicted"/>
<feature type="compositionally biased region" description="Acidic residues" evidence="1">
    <location>
        <begin position="72"/>
        <end position="86"/>
    </location>
</feature>
<sequence length="198" mass="22748">MDTSEDDSLKDSEIEEDTDNMKMQSQIFEENFNFPVYNSSTCWVCNGYYGPNFGEPLCSTCHAFLHNTEPTEELETTISDDEDSGNDEPPFKDKAEENDDDDEPDDEVDEVEGDRDVNEEDVEDVVDDVELEVDNDMIELPLIEERVNLENEKMWNDYCHSRPRPSATLFATTNGTLSEARANANRNGHWLFLEHESE</sequence>
<comment type="caution">
    <text evidence="2">The sequence shown here is derived from an EMBL/GenBank/DDBJ whole genome shotgun (WGS) entry which is preliminary data.</text>
</comment>
<dbReference type="EMBL" id="BGZK01005220">
    <property type="protein sequence ID" value="GBP13088.1"/>
    <property type="molecule type" value="Genomic_DNA"/>
</dbReference>
<protein>
    <submittedName>
        <fullName evidence="2">Uncharacterized protein</fullName>
    </submittedName>
</protein>
<dbReference type="STRING" id="151549.A0A4C1TI73"/>
<evidence type="ECO:0000313" key="2">
    <source>
        <dbReference type="EMBL" id="GBP13088.1"/>
    </source>
</evidence>
<gene>
    <name evidence="2" type="ORF">EVAR_72694_1</name>
</gene>
<organism evidence="2 3">
    <name type="scientific">Eumeta variegata</name>
    <name type="common">Bagworm moth</name>
    <name type="synonym">Eumeta japonica</name>
    <dbReference type="NCBI Taxonomy" id="151549"/>
    <lineage>
        <taxon>Eukaryota</taxon>
        <taxon>Metazoa</taxon>
        <taxon>Ecdysozoa</taxon>
        <taxon>Arthropoda</taxon>
        <taxon>Hexapoda</taxon>
        <taxon>Insecta</taxon>
        <taxon>Pterygota</taxon>
        <taxon>Neoptera</taxon>
        <taxon>Endopterygota</taxon>
        <taxon>Lepidoptera</taxon>
        <taxon>Glossata</taxon>
        <taxon>Ditrysia</taxon>
        <taxon>Tineoidea</taxon>
        <taxon>Psychidae</taxon>
        <taxon>Oiketicinae</taxon>
        <taxon>Eumeta</taxon>
    </lineage>
</organism>
<dbReference type="AlphaFoldDB" id="A0A4C1TI73"/>